<dbReference type="OrthoDB" id="3674905at2"/>
<organism evidence="4 5">
    <name type="scientific">Actinokineospora spheciospongiae</name>
    <dbReference type="NCBI Taxonomy" id="909613"/>
    <lineage>
        <taxon>Bacteria</taxon>
        <taxon>Bacillati</taxon>
        <taxon>Actinomycetota</taxon>
        <taxon>Actinomycetes</taxon>
        <taxon>Pseudonocardiales</taxon>
        <taxon>Pseudonocardiaceae</taxon>
        <taxon>Actinokineospora</taxon>
    </lineage>
</organism>
<keyword evidence="5" id="KW-1185">Reference proteome</keyword>
<comment type="similarity">
    <text evidence="1">Belongs to the mycobacterial PPE family.</text>
</comment>
<comment type="caution">
    <text evidence="4">The sequence shown here is derived from an EMBL/GenBank/DDBJ whole genome shotgun (WGS) entry which is preliminary data.</text>
</comment>
<feature type="compositionally biased region" description="Gly residues" evidence="2">
    <location>
        <begin position="280"/>
        <end position="295"/>
    </location>
</feature>
<feature type="compositionally biased region" description="Basic and acidic residues" evidence="2">
    <location>
        <begin position="17"/>
        <end position="27"/>
    </location>
</feature>
<feature type="region of interest" description="Disordered" evidence="2">
    <location>
        <begin position="1"/>
        <end position="35"/>
    </location>
</feature>
<dbReference type="RefSeq" id="WP_052020993.1">
    <property type="nucleotide sequence ID" value="NZ_AYXG01000076.1"/>
</dbReference>
<feature type="compositionally biased region" description="Pro residues" evidence="2">
    <location>
        <begin position="242"/>
        <end position="256"/>
    </location>
</feature>
<feature type="region of interest" description="Disordered" evidence="2">
    <location>
        <begin position="207"/>
        <end position="295"/>
    </location>
</feature>
<accession>W7J0Z3</accession>
<evidence type="ECO:0000256" key="2">
    <source>
        <dbReference type="SAM" id="MobiDB-lite"/>
    </source>
</evidence>
<feature type="compositionally biased region" description="Basic and acidic residues" evidence="2">
    <location>
        <begin position="1"/>
        <end position="10"/>
    </location>
</feature>
<dbReference type="STRING" id="909613.UO65_2156"/>
<dbReference type="EMBL" id="AYXG01000076">
    <property type="protein sequence ID" value="EWC62566.1"/>
    <property type="molecule type" value="Genomic_DNA"/>
</dbReference>
<sequence>MRYDKDREGEYYSEAHPPSRSERERAERRKRLQQRNKEFNDFTHIRWDAYTHPTLYNMIMKAKPEQLGERARSWAELAEKITGTTGEVSRVVGGLMGAWRGPAAVRAAESNTRLTQWADEAGHTASRIGAGLSDYTTTIIRAQAAMPEPVYYYAERNFMAGYDVKVGGDPASAVMLKQMTDDQAPKLEERNAAKAEAVRVMRAYADRSQEVSRDLPVFTPKPDNQPTAPPVFPERPEVVVPPVTPRRPPSPVPPPPHDPDGPTTPGDPDWDSTTPSFDGGTSGGPGGTGGAGGHGSGYGGTGFGGAGGGYGADGTRGPGGVSVGAGGFGPGGFGPGGFGPGGGGGPGAGGPGAAEAGAGGRGAGAGAGAGLAARGAAGALAAESAMGGRGGTSGMVPGMAGGAGAPGAEDEEHKDKYGEGTDFFDDLPPAYPSVFGA</sequence>
<dbReference type="SUPFAM" id="SSF140459">
    <property type="entry name" value="PE/PPE dimer-like"/>
    <property type="match status" value="1"/>
</dbReference>
<reference evidence="4 5" key="1">
    <citation type="journal article" date="2014" name="Genome Announc.">
        <title>Draft Genome Sequence of the Antitrypanosomally Active Sponge-Associated Bacterium Actinokineospora sp. Strain EG49.</title>
        <authorList>
            <person name="Harjes J."/>
            <person name="Ryu T."/>
            <person name="Abdelmohsen U.R."/>
            <person name="Moitinho-Silva L."/>
            <person name="Horn H."/>
            <person name="Ravasi T."/>
            <person name="Hentschel U."/>
        </authorList>
    </citation>
    <scope>NUCLEOTIDE SEQUENCE [LARGE SCALE GENOMIC DNA]</scope>
    <source>
        <strain evidence="4 5">EG49</strain>
    </source>
</reference>
<name>W7J0Z3_9PSEU</name>
<protein>
    <submittedName>
        <fullName evidence="4">PE-PGRS virulence associated protein</fullName>
    </submittedName>
</protein>
<feature type="region of interest" description="Disordered" evidence="2">
    <location>
        <begin position="321"/>
        <end position="369"/>
    </location>
</feature>
<feature type="compositionally biased region" description="Gly residues" evidence="2">
    <location>
        <begin position="387"/>
        <end position="405"/>
    </location>
</feature>
<evidence type="ECO:0000313" key="5">
    <source>
        <dbReference type="Proteomes" id="UP000019277"/>
    </source>
</evidence>
<dbReference type="Proteomes" id="UP000019277">
    <property type="component" value="Unassembled WGS sequence"/>
</dbReference>
<dbReference type="eggNOG" id="COG5651">
    <property type="taxonomic scope" value="Bacteria"/>
</dbReference>
<evidence type="ECO:0000259" key="3">
    <source>
        <dbReference type="Pfam" id="PF00823"/>
    </source>
</evidence>
<proteinExistence type="inferred from homology"/>
<dbReference type="PATRIC" id="fig|909613.9.peg.2168"/>
<dbReference type="Pfam" id="PF00823">
    <property type="entry name" value="PPE"/>
    <property type="match status" value="1"/>
</dbReference>
<dbReference type="InterPro" id="IPR000030">
    <property type="entry name" value="PPE_dom"/>
</dbReference>
<feature type="region of interest" description="Disordered" evidence="2">
    <location>
        <begin position="381"/>
        <end position="437"/>
    </location>
</feature>
<feature type="domain" description="PPE" evidence="3">
    <location>
        <begin position="61"/>
        <end position="214"/>
    </location>
</feature>
<feature type="compositionally biased region" description="Low complexity" evidence="2">
    <location>
        <begin position="261"/>
        <end position="279"/>
    </location>
</feature>
<dbReference type="Gene3D" id="1.20.1260.20">
    <property type="entry name" value="PPE superfamily"/>
    <property type="match status" value="1"/>
</dbReference>
<dbReference type="InterPro" id="IPR038332">
    <property type="entry name" value="PPE_sf"/>
</dbReference>
<dbReference type="AlphaFoldDB" id="W7J0Z3"/>
<evidence type="ECO:0000313" key="4">
    <source>
        <dbReference type="EMBL" id="EWC62566.1"/>
    </source>
</evidence>
<gene>
    <name evidence="4" type="ORF">UO65_2156</name>
</gene>
<evidence type="ECO:0000256" key="1">
    <source>
        <dbReference type="ARBA" id="ARBA00010652"/>
    </source>
</evidence>